<dbReference type="CDD" id="cd00037">
    <property type="entry name" value="CLECT"/>
    <property type="match status" value="1"/>
</dbReference>
<keyword evidence="2" id="KW-0472">Membrane</keyword>
<reference evidence="4 5" key="1">
    <citation type="journal article" date="2010" name="Nature">
        <title>The Ectocarpus genome and the independent evolution of multicellularity in brown algae.</title>
        <authorList>
            <person name="Cock J.M."/>
            <person name="Sterck L."/>
            <person name="Rouze P."/>
            <person name="Scornet D."/>
            <person name="Allen A.E."/>
            <person name="Amoutzias G."/>
            <person name="Anthouard V."/>
            <person name="Artiguenave F."/>
            <person name="Aury J.M."/>
            <person name="Badger J.H."/>
            <person name="Beszteri B."/>
            <person name="Billiau K."/>
            <person name="Bonnet E."/>
            <person name="Bothwell J.H."/>
            <person name="Bowler C."/>
            <person name="Boyen C."/>
            <person name="Brownlee C."/>
            <person name="Carrano C.J."/>
            <person name="Charrier B."/>
            <person name="Cho G.Y."/>
            <person name="Coelho S.M."/>
            <person name="Collen J."/>
            <person name="Corre E."/>
            <person name="Da Silva C."/>
            <person name="Delage L."/>
            <person name="Delaroque N."/>
            <person name="Dittami S.M."/>
            <person name="Doulbeau S."/>
            <person name="Elias M."/>
            <person name="Farnham G."/>
            <person name="Gachon C.M."/>
            <person name="Gschloessl B."/>
            <person name="Heesch S."/>
            <person name="Jabbari K."/>
            <person name="Jubin C."/>
            <person name="Kawai H."/>
            <person name="Kimura K."/>
            <person name="Kloareg B."/>
            <person name="Kupper F.C."/>
            <person name="Lang D."/>
            <person name="Le Bail A."/>
            <person name="Leblanc C."/>
            <person name="Lerouge P."/>
            <person name="Lohr M."/>
            <person name="Lopez P.J."/>
            <person name="Martens C."/>
            <person name="Maumus F."/>
            <person name="Michel G."/>
            <person name="Miranda-Saavedra D."/>
            <person name="Morales J."/>
            <person name="Moreau H."/>
            <person name="Motomura T."/>
            <person name="Nagasato C."/>
            <person name="Napoli C.A."/>
            <person name="Nelson D.R."/>
            <person name="Nyvall-Collen P."/>
            <person name="Peters A.F."/>
            <person name="Pommier C."/>
            <person name="Potin P."/>
            <person name="Poulain J."/>
            <person name="Quesneville H."/>
            <person name="Read B."/>
            <person name="Rensing S.A."/>
            <person name="Ritter A."/>
            <person name="Rousvoal S."/>
            <person name="Samanta M."/>
            <person name="Samson G."/>
            <person name="Schroeder D.C."/>
            <person name="Segurens B."/>
            <person name="Strittmatter M."/>
            <person name="Tonon T."/>
            <person name="Tregear J.W."/>
            <person name="Valentin K."/>
            <person name="von Dassow P."/>
            <person name="Yamagishi T."/>
            <person name="Van de Peer Y."/>
            <person name="Wincker P."/>
        </authorList>
    </citation>
    <scope>NUCLEOTIDE SEQUENCE [LARGE SCALE GENOMIC DNA]</scope>
    <source>
        <strain evidence="5">Ec32 / CCAP1310/4</strain>
    </source>
</reference>
<feature type="region of interest" description="Disordered" evidence="1">
    <location>
        <begin position="253"/>
        <end position="272"/>
    </location>
</feature>
<protein>
    <recommendedName>
        <fullName evidence="3">C-type lectin domain-containing protein</fullName>
    </recommendedName>
</protein>
<feature type="transmembrane region" description="Helical" evidence="2">
    <location>
        <begin position="720"/>
        <end position="740"/>
    </location>
</feature>
<organism evidence="4 5">
    <name type="scientific">Ectocarpus siliculosus</name>
    <name type="common">Brown alga</name>
    <name type="synonym">Conferva siliculosa</name>
    <dbReference type="NCBI Taxonomy" id="2880"/>
    <lineage>
        <taxon>Eukaryota</taxon>
        <taxon>Sar</taxon>
        <taxon>Stramenopiles</taxon>
        <taxon>Ochrophyta</taxon>
        <taxon>PX clade</taxon>
        <taxon>Phaeophyceae</taxon>
        <taxon>Ectocarpales</taxon>
        <taxon>Ectocarpaceae</taxon>
        <taxon>Ectocarpus</taxon>
    </lineage>
</organism>
<dbReference type="InterPro" id="IPR016186">
    <property type="entry name" value="C-type_lectin-like/link_sf"/>
</dbReference>
<feature type="region of interest" description="Disordered" evidence="1">
    <location>
        <begin position="834"/>
        <end position="907"/>
    </location>
</feature>
<feature type="region of interest" description="Disordered" evidence="1">
    <location>
        <begin position="955"/>
        <end position="995"/>
    </location>
</feature>
<feature type="region of interest" description="Disordered" evidence="1">
    <location>
        <begin position="695"/>
        <end position="714"/>
    </location>
</feature>
<feature type="compositionally biased region" description="Low complexity" evidence="1">
    <location>
        <begin position="759"/>
        <end position="772"/>
    </location>
</feature>
<dbReference type="OrthoDB" id="8950604at2759"/>
<feature type="region of interest" description="Disordered" evidence="1">
    <location>
        <begin position="327"/>
        <end position="354"/>
    </location>
</feature>
<dbReference type="SMART" id="SM00034">
    <property type="entry name" value="CLECT"/>
    <property type="match status" value="1"/>
</dbReference>
<proteinExistence type="predicted"/>
<dbReference type="InParanoid" id="D8LHR0"/>
<feature type="compositionally biased region" description="Low complexity" evidence="1">
    <location>
        <begin position="695"/>
        <end position="707"/>
    </location>
</feature>
<evidence type="ECO:0000313" key="4">
    <source>
        <dbReference type="EMBL" id="CBN79342.1"/>
    </source>
</evidence>
<dbReference type="Gene3D" id="3.10.100.10">
    <property type="entry name" value="Mannose-Binding Protein A, subunit A"/>
    <property type="match status" value="1"/>
</dbReference>
<dbReference type="EMBL" id="FN648373">
    <property type="protein sequence ID" value="CBN79342.1"/>
    <property type="molecule type" value="Genomic_DNA"/>
</dbReference>
<dbReference type="Pfam" id="PF00059">
    <property type="entry name" value="Lectin_C"/>
    <property type="match status" value="1"/>
</dbReference>
<feature type="region of interest" description="Disordered" evidence="1">
    <location>
        <begin position="1028"/>
        <end position="1051"/>
    </location>
</feature>
<feature type="compositionally biased region" description="Polar residues" evidence="1">
    <location>
        <begin position="847"/>
        <end position="856"/>
    </location>
</feature>
<keyword evidence="5" id="KW-1185">Reference proteome</keyword>
<accession>D8LHR0</accession>
<dbReference type="EMBL" id="FN649733">
    <property type="protein sequence ID" value="CBN79342.1"/>
    <property type="molecule type" value="Genomic_DNA"/>
</dbReference>
<dbReference type="AlphaFoldDB" id="D8LHR0"/>
<feature type="region of interest" description="Disordered" evidence="1">
    <location>
        <begin position="750"/>
        <end position="772"/>
    </location>
</feature>
<evidence type="ECO:0000313" key="5">
    <source>
        <dbReference type="Proteomes" id="UP000002630"/>
    </source>
</evidence>
<gene>
    <name evidence="4" type="ORF">Esi_0198_0041</name>
</gene>
<dbReference type="Proteomes" id="UP000002630">
    <property type="component" value="Linkage Group LG08"/>
</dbReference>
<feature type="compositionally biased region" description="Gly residues" evidence="1">
    <location>
        <begin position="883"/>
        <end position="898"/>
    </location>
</feature>
<evidence type="ECO:0000256" key="2">
    <source>
        <dbReference type="SAM" id="Phobius"/>
    </source>
</evidence>
<keyword evidence="2" id="KW-1133">Transmembrane helix</keyword>
<dbReference type="STRING" id="2880.D8LHR0"/>
<keyword evidence="2" id="KW-0812">Transmembrane</keyword>
<dbReference type="InterPro" id="IPR001304">
    <property type="entry name" value="C-type_lectin-like"/>
</dbReference>
<name>D8LHR0_ECTSI</name>
<dbReference type="SUPFAM" id="SSF56436">
    <property type="entry name" value="C-type lectin-like"/>
    <property type="match status" value="1"/>
</dbReference>
<evidence type="ECO:0000259" key="3">
    <source>
        <dbReference type="PROSITE" id="PS50041"/>
    </source>
</evidence>
<evidence type="ECO:0000256" key="1">
    <source>
        <dbReference type="SAM" id="MobiDB-lite"/>
    </source>
</evidence>
<feature type="domain" description="C-type lectin" evidence="3">
    <location>
        <begin position="109"/>
        <end position="243"/>
    </location>
</feature>
<dbReference type="PROSITE" id="PS50041">
    <property type="entry name" value="C_TYPE_LECTIN_2"/>
    <property type="match status" value="1"/>
</dbReference>
<sequence length="1051" mass="109286">MRVVSRGKGAFLSGCVTLSDESYLGGCWTQDDDFGERIEETDGCQTCTIQEDAFSEAVFPIMFPAELDPCPDDLDYTALYEGTYGGLSLVTAASLSSTGCPEGWLYFEDTGNCYFKSPNTAKAENQADAVSICEEEGAWVIAIDSEAENDFLLHNMLFTGFFGETYTGMTKESPSDEWEWPAESSDTAYNCVGDYSDWLEGAEIGCAAVFDGGEDGSCMEIFPYEPKGWNPFSCDVGKHYVCEMPATAGGEETGTASPGGCYNNPRPPPPTAKRDLFGGDAGAYSCGIDSATVGCSCDCCDKRASAEHDFFPERGAYRVEYDRSDAFTRSGDDNVDSQPAPTPSPQGVEETPGPTVVPSWAGANSFYLALRGVWTDASYSLYLEEGDVETAVVTGATKEALGTVTHTFAAKDGCYRLEVYSSGNPTLPEWHVVGGDAYGGTGDTSGAGLDGVTFTAGGGVCGVSECQALCLSDLFGGSDGGQEASSTCDGYAALISGACGDVCPEDEEEGLGEFQQGCVRAGCAPEALCDLDIEGGGDGLDVEYHVEVRALLEAPVTTLTSSAAGVGNPEEEFELAVALWLGVDQGDVAVRVKDGFEMEEGEEVVVEEEEEVASRRRGLQTVNSETPTTYTRYSARVQPANLTATEATELVEIAAAGADGSDNDLQSWLWESGGSWTEVSVPTLEVEVVEELNVLTSDSSGDASDASEGAEEGGDLDDPLIIGGIAAGAVVVVGLVMLALCCSRKANKKSDTRARARTRNNNSSSGSSSAAATPRVRRNWFCGTQTTTTRIFLSTAVDPSVAAWGWGRGRGLRWRALLQRVALPRRARSSAAAAAAARSGSGGSGPVGSQRSNSASPPVATVDTASLSAQDSSAGGSVTTGAAAGGGALGGPSGGPGQHHGRRSSSTFSFAANNSSLAVRDAENLETKRPSVRGPSGALASLGFARGCSLDVFEEENTAGGNPSERVEDGGSMYDGGSEAGSRYTPSRPAASGSAVGSARQAEVFGSQYSTAGARIQELRDRQRVKATPVTFQAPMSMPSPGGPVTPGNYG</sequence>
<feature type="compositionally biased region" description="Low complexity" evidence="1">
    <location>
        <begin position="872"/>
        <end position="882"/>
    </location>
</feature>
<dbReference type="InterPro" id="IPR016187">
    <property type="entry name" value="CTDL_fold"/>
</dbReference>